<evidence type="ECO:0000256" key="7">
    <source>
        <dbReference type="ARBA" id="ARBA00022912"/>
    </source>
</evidence>
<evidence type="ECO:0000256" key="3">
    <source>
        <dbReference type="ARBA" id="ARBA00022454"/>
    </source>
</evidence>
<comment type="catalytic activity">
    <reaction evidence="11">
        <text>O-phospho-L-seryl-[protein] + H2O = L-seryl-[protein] + phosphate</text>
        <dbReference type="Rhea" id="RHEA:20629"/>
        <dbReference type="Rhea" id="RHEA-COMP:9863"/>
        <dbReference type="Rhea" id="RHEA-COMP:11604"/>
        <dbReference type="ChEBI" id="CHEBI:15377"/>
        <dbReference type="ChEBI" id="CHEBI:29999"/>
        <dbReference type="ChEBI" id="CHEBI:43474"/>
        <dbReference type="ChEBI" id="CHEBI:83421"/>
        <dbReference type="EC" id="3.1.3.16"/>
    </reaction>
</comment>
<dbReference type="GO" id="GO:0005737">
    <property type="term" value="C:cytoplasm"/>
    <property type="evidence" value="ECO:0007669"/>
    <property type="project" value="TreeGrafter"/>
</dbReference>
<evidence type="ECO:0000256" key="14">
    <source>
        <dbReference type="RuleBase" id="RU004273"/>
    </source>
</evidence>
<dbReference type="AlphaFoldDB" id="E3NJ70"/>
<dbReference type="InterPro" id="IPR029052">
    <property type="entry name" value="Metallo-depent_PP-like"/>
</dbReference>
<dbReference type="InterPro" id="IPR004843">
    <property type="entry name" value="Calcineurin-like_PHP"/>
</dbReference>
<keyword evidence="7" id="KW-0904">Protein phosphatase</keyword>
<dbReference type="PROSITE" id="PS00125">
    <property type="entry name" value="SER_THR_PHOSPHATASE"/>
    <property type="match status" value="1"/>
</dbReference>
<gene>
    <name evidence="17" type="ORF">CRE_02686</name>
</gene>
<evidence type="ECO:0000313" key="18">
    <source>
        <dbReference type="Proteomes" id="UP000008281"/>
    </source>
</evidence>
<dbReference type="PANTHER" id="PTHR11668">
    <property type="entry name" value="SERINE/THREONINE PROTEIN PHOSPHATASE"/>
    <property type="match status" value="1"/>
</dbReference>
<evidence type="ECO:0000313" key="17">
    <source>
        <dbReference type="EMBL" id="EFP00399.1"/>
    </source>
</evidence>
<protein>
    <recommendedName>
        <fullName evidence="14">Serine/threonine-protein phosphatase</fullName>
        <ecNumber evidence="14">3.1.3.16</ecNumber>
    </recommendedName>
</protein>
<comment type="function">
    <text evidence="13">Probable phosphatase which plays a redundant role with gsp-4 in spermatogenesis by regulating sister chromatid segregation during meiosis. In addition, involved in sperm motility by controlling the dynamic disassembly of major sperm proteins (MSP) in the spermatozoan pseudopodium.</text>
</comment>
<evidence type="ECO:0000256" key="11">
    <source>
        <dbReference type="ARBA" id="ARBA00047761"/>
    </source>
</evidence>
<dbReference type="STRING" id="31234.E3NJ70"/>
<reference evidence="17" key="1">
    <citation type="submission" date="2007-07" db="EMBL/GenBank/DDBJ databases">
        <title>PCAP assembly of the Caenorhabditis remanei genome.</title>
        <authorList>
            <consortium name="The Caenorhabditis remanei Sequencing Consortium"/>
            <person name="Wilson R.K."/>
        </authorList>
    </citation>
    <scope>NUCLEOTIDE SEQUENCE [LARGE SCALE GENOMIC DNA]</scope>
    <source>
        <strain evidence="17">PB4641</strain>
    </source>
</reference>
<dbReference type="GO" id="GO:0097723">
    <property type="term" value="P:amoeboid sperm motility"/>
    <property type="evidence" value="ECO:0007669"/>
    <property type="project" value="UniProtKB-ARBA"/>
</dbReference>
<keyword evidence="5 14" id="KW-0378">Hydrolase</keyword>
<dbReference type="GO" id="GO:0007060">
    <property type="term" value="P:male meiosis chromosome segregation"/>
    <property type="evidence" value="ECO:0007669"/>
    <property type="project" value="UniProtKB-ARBA"/>
</dbReference>
<dbReference type="FunCoup" id="E3NJ70">
    <property type="interactions" value="55"/>
</dbReference>
<evidence type="ECO:0000256" key="8">
    <source>
        <dbReference type="ARBA" id="ARBA00023211"/>
    </source>
</evidence>
<dbReference type="EC" id="3.1.3.16" evidence="14"/>
<dbReference type="InterPro" id="IPR050341">
    <property type="entry name" value="PP1_catalytic_subunit"/>
</dbReference>
<accession>E3NJ70</accession>
<dbReference type="FunFam" id="3.60.21.10:FF:000026">
    <property type="entry name" value="Serine/threonine-protein phosphatase"/>
    <property type="match status" value="1"/>
</dbReference>
<dbReference type="GO" id="GO:0005634">
    <property type="term" value="C:nucleus"/>
    <property type="evidence" value="ECO:0007669"/>
    <property type="project" value="TreeGrafter"/>
</dbReference>
<comment type="similarity">
    <text evidence="2 14">Belongs to the PPP phosphatase family.</text>
</comment>
<organism evidence="18">
    <name type="scientific">Caenorhabditis remanei</name>
    <name type="common">Caenorhabditis vulgaris</name>
    <dbReference type="NCBI Taxonomy" id="31234"/>
    <lineage>
        <taxon>Eukaryota</taxon>
        <taxon>Metazoa</taxon>
        <taxon>Ecdysozoa</taxon>
        <taxon>Nematoda</taxon>
        <taxon>Chromadorea</taxon>
        <taxon>Rhabditida</taxon>
        <taxon>Rhabditina</taxon>
        <taxon>Rhabditomorpha</taxon>
        <taxon>Rhabditoidea</taxon>
        <taxon>Rhabditidae</taxon>
        <taxon>Peloderinae</taxon>
        <taxon>Caenorhabditis</taxon>
    </lineage>
</organism>
<comment type="subcellular location">
    <subcellularLocation>
        <location evidence="10">Cell projection</location>
        <location evidence="10">Pseudopodium</location>
    </subcellularLocation>
    <subcellularLocation>
        <location evidence="1">Chromosome</location>
    </subcellularLocation>
</comment>
<dbReference type="GO" id="GO:0046872">
    <property type="term" value="F:metal ion binding"/>
    <property type="evidence" value="ECO:0007669"/>
    <property type="project" value="UniProtKB-KW"/>
</dbReference>
<evidence type="ECO:0000256" key="9">
    <source>
        <dbReference type="ARBA" id="ARBA00023273"/>
    </source>
</evidence>
<dbReference type="GO" id="GO:0000785">
    <property type="term" value="C:chromatin"/>
    <property type="evidence" value="ECO:0007669"/>
    <property type="project" value="UniProtKB-ARBA"/>
</dbReference>
<dbReference type="SMART" id="SM00156">
    <property type="entry name" value="PP2Ac"/>
    <property type="match status" value="1"/>
</dbReference>
<dbReference type="eggNOG" id="KOG0374">
    <property type="taxonomic scope" value="Eukaryota"/>
</dbReference>
<keyword evidence="18" id="KW-1185">Reference proteome</keyword>
<evidence type="ECO:0000259" key="16">
    <source>
        <dbReference type="PROSITE" id="PS00125"/>
    </source>
</evidence>
<dbReference type="GO" id="GO:0031143">
    <property type="term" value="C:pseudopodium"/>
    <property type="evidence" value="ECO:0007669"/>
    <property type="project" value="UniProtKB-SubCell"/>
</dbReference>
<dbReference type="EMBL" id="DS268728">
    <property type="protein sequence ID" value="EFP00399.1"/>
    <property type="molecule type" value="Genomic_DNA"/>
</dbReference>
<proteinExistence type="inferred from homology"/>
<feature type="domain" description="Serine/threonine specific protein phosphatases" evidence="16">
    <location>
        <begin position="167"/>
        <end position="172"/>
    </location>
</feature>
<feature type="compositionally biased region" description="Basic residues" evidence="15">
    <location>
        <begin position="9"/>
        <end position="22"/>
    </location>
</feature>
<dbReference type="PANTHER" id="PTHR11668:SF199">
    <property type="entry name" value="SERINE_THREONINE-PROTEIN PHOSPHATASE"/>
    <property type="match status" value="1"/>
</dbReference>
<dbReference type="GO" id="GO:0007283">
    <property type="term" value="P:spermatogenesis"/>
    <property type="evidence" value="ECO:0007669"/>
    <property type="project" value="UniProtKB-KW"/>
</dbReference>
<keyword evidence="8" id="KW-0464">Manganese</keyword>
<dbReference type="Pfam" id="PF00149">
    <property type="entry name" value="Metallophos"/>
    <property type="match status" value="1"/>
</dbReference>
<keyword evidence="3" id="KW-0158">Chromosome</keyword>
<dbReference type="OrthoDB" id="5792811at2759"/>
<dbReference type="Gene3D" id="3.60.21.10">
    <property type="match status" value="1"/>
</dbReference>
<dbReference type="Proteomes" id="UP000008281">
    <property type="component" value="Unassembled WGS sequence"/>
</dbReference>
<evidence type="ECO:0000256" key="10">
    <source>
        <dbReference type="ARBA" id="ARBA00037818"/>
    </source>
</evidence>
<evidence type="ECO:0000256" key="15">
    <source>
        <dbReference type="SAM" id="MobiDB-lite"/>
    </source>
</evidence>
<dbReference type="OMA" id="ANSGAYM"/>
<keyword evidence="6" id="KW-0221">Differentiation</keyword>
<evidence type="ECO:0000256" key="1">
    <source>
        <dbReference type="ARBA" id="ARBA00004286"/>
    </source>
</evidence>
<evidence type="ECO:0000256" key="5">
    <source>
        <dbReference type="ARBA" id="ARBA00022801"/>
    </source>
</evidence>
<keyword evidence="9" id="KW-0966">Cell projection</keyword>
<keyword evidence="6" id="KW-0744">Spermatogenesis</keyword>
<name>E3NJ70_CAERE</name>
<dbReference type="InParanoid" id="E3NJ70"/>
<evidence type="ECO:0000256" key="6">
    <source>
        <dbReference type="ARBA" id="ARBA00022871"/>
    </source>
</evidence>
<dbReference type="GO" id="GO:0004722">
    <property type="term" value="F:protein serine/threonine phosphatase activity"/>
    <property type="evidence" value="ECO:0007669"/>
    <property type="project" value="UniProtKB-EC"/>
</dbReference>
<evidence type="ECO:0000256" key="13">
    <source>
        <dbReference type="ARBA" id="ARBA00054219"/>
    </source>
</evidence>
<dbReference type="GO" id="GO:0018991">
    <property type="term" value="P:egg-laying behavior"/>
    <property type="evidence" value="ECO:0007669"/>
    <property type="project" value="UniProtKB-ARBA"/>
</dbReference>
<dbReference type="HOGENOM" id="CLU_004962_0_0_1"/>
<comment type="catalytic activity">
    <reaction evidence="12 14">
        <text>O-phospho-L-threonyl-[protein] + H2O = L-threonyl-[protein] + phosphate</text>
        <dbReference type="Rhea" id="RHEA:47004"/>
        <dbReference type="Rhea" id="RHEA-COMP:11060"/>
        <dbReference type="Rhea" id="RHEA-COMP:11605"/>
        <dbReference type="ChEBI" id="CHEBI:15377"/>
        <dbReference type="ChEBI" id="CHEBI:30013"/>
        <dbReference type="ChEBI" id="CHEBI:43474"/>
        <dbReference type="ChEBI" id="CHEBI:61977"/>
        <dbReference type="EC" id="3.1.3.16"/>
    </reaction>
</comment>
<feature type="region of interest" description="Disordered" evidence="15">
    <location>
        <begin position="1"/>
        <end position="34"/>
    </location>
</feature>
<evidence type="ECO:0000256" key="4">
    <source>
        <dbReference type="ARBA" id="ARBA00022723"/>
    </source>
</evidence>
<evidence type="ECO:0000256" key="12">
    <source>
        <dbReference type="ARBA" id="ARBA00048336"/>
    </source>
</evidence>
<keyword evidence="4" id="KW-0479">Metal-binding</keyword>
<sequence>MVMKGKPSFMKKKKSKNSKASKSKATVRSTVVSTRTKNNKTVLSEQDKKHVRWAYSILMRVLESGKHPDNELTRVIPPDECMNFLGQVRTVFWRQASMVELTAPINICGDIHGQFSDLLRLFDKNGFPHRANYLFLGDYVDRGKHCLETILLLFSYKMIFRNHFFLLRGNHECPNINKQYGFYDEVVRRYKKPGVWFAFQQVFTHMPLTALVGGKILCMHGGISKQASVKSILMNSLQDLRIIRRPFDNPQVGTLAMDVLWSDPSNFEKDFGPNSRGVSVVFGKHALWKTLKKLKIDMVVRAHQVVQDGYEFFANRRLVTIFSAPFYCGQFNNAAAVMQVSRQLVCSFVVLRPRKKVARRRLMPAK</sequence>
<evidence type="ECO:0000256" key="2">
    <source>
        <dbReference type="ARBA" id="ARBA00008294"/>
    </source>
</evidence>
<dbReference type="SUPFAM" id="SSF56300">
    <property type="entry name" value="Metallo-dependent phosphatases"/>
    <property type="match status" value="1"/>
</dbReference>
<feature type="compositionally biased region" description="Low complexity" evidence="15">
    <location>
        <begin position="23"/>
        <end position="34"/>
    </location>
</feature>
<dbReference type="InterPro" id="IPR006186">
    <property type="entry name" value="Ser/Thr-sp_prot-phosphatase"/>
</dbReference>
<dbReference type="GO" id="GO:0031272">
    <property type="term" value="P:regulation of pseudopodium assembly"/>
    <property type="evidence" value="ECO:0007669"/>
    <property type="project" value="UniProtKB-ARBA"/>
</dbReference>
<dbReference type="PRINTS" id="PR00114">
    <property type="entry name" value="STPHPHTASE"/>
</dbReference>